<feature type="transmembrane region" description="Helical" evidence="1">
    <location>
        <begin position="12"/>
        <end position="29"/>
    </location>
</feature>
<dbReference type="EMBL" id="MGDT01000006">
    <property type="protein sequence ID" value="OGL66745.1"/>
    <property type="molecule type" value="Genomic_DNA"/>
</dbReference>
<comment type="caution">
    <text evidence="3">The sequence shown here is derived from an EMBL/GenBank/DDBJ whole genome shotgun (WGS) entry which is preliminary data.</text>
</comment>
<dbReference type="AlphaFoldDB" id="A0A1F7TL96"/>
<accession>A0A1F7TL96</accession>
<dbReference type="Gene3D" id="1.20.144.10">
    <property type="entry name" value="Phosphatidic acid phosphatase type 2/haloperoxidase"/>
    <property type="match status" value="1"/>
</dbReference>
<dbReference type="STRING" id="1802385.A2856_03195"/>
<evidence type="ECO:0000256" key="1">
    <source>
        <dbReference type="SAM" id="Phobius"/>
    </source>
</evidence>
<name>A0A1F7TL96_9BACT</name>
<dbReference type="PANTHER" id="PTHR14969:SF13">
    <property type="entry name" value="AT30094P"/>
    <property type="match status" value="1"/>
</dbReference>
<dbReference type="CDD" id="cd01610">
    <property type="entry name" value="PAP2_like"/>
    <property type="match status" value="1"/>
</dbReference>
<dbReference type="InterPro" id="IPR000326">
    <property type="entry name" value="PAP2/HPO"/>
</dbReference>
<protein>
    <recommendedName>
        <fullName evidence="2">Phosphatidic acid phosphatase type 2/haloperoxidase domain-containing protein</fullName>
    </recommendedName>
</protein>
<dbReference type="Pfam" id="PF01569">
    <property type="entry name" value="PAP2"/>
    <property type="match status" value="1"/>
</dbReference>
<dbReference type="SUPFAM" id="SSF48317">
    <property type="entry name" value="Acid phosphatase/Vanadium-dependent haloperoxidase"/>
    <property type="match status" value="1"/>
</dbReference>
<sequence>MKRLVDSIAIWCARYLIVALLIAAALAGSSLIKELLVSILAAWGFAVLLQLALRRPRPFRNGEQALIKMWVETPSFPSAHAAISFAVAGTFLWSQGGQAPAFAVAATLLCWARVRVRVHYLSDVAVGAALGLAVSYGASSFV</sequence>
<feature type="transmembrane region" description="Helical" evidence="1">
    <location>
        <begin position="35"/>
        <end position="53"/>
    </location>
</feature>
<keyword evidence="1" id="KW-0472">Membrane</keyword>
<dbReference type="SMART" id="SM00014">
    <property type="entry name" value="acidPPc"/>
    <property type="match status" value="1"/>
</dbReference>
<feature type="domain" description="Phosphatidic acid phosphatase type 2/haloperoxidase" evidence="2">
    <location>
        <begin position="38"/>
        <end position="139"/>
    </location>
</feature>
<gene>
    <name evidence="3" type="ORF">A2856_03195</name>
</gene>
<dbReference type="PANTHER" id="PTHR14969">
    <property type="entry name" value="SPHINGOSINE-1-PHOSPHATE PHOSPHOHYDROLASE"/>
    <property type="match status" value="1"/>
</dbReference>
<evidence type="ECO:0000313" key="4">
    <source>
        <dbReference type="Proteomes" id="UP000177885"/>
    </source>
</evidence>
<dbReference type="Proteomes" id="UP000177885">
    <property type="component" value="Unassembled WGS sequence"/>
</dbReference>
<proteinExistence type="predicted"/>
<dbReference type="InterPro" id="IPR036938">
    <property type="entry name" value="PAP2/HPO_sf"/>
</dbReference>
<organism evidence="3 4">
    <name type="scientific">Candidatus Uhrbacteria bacterium RIFCSPHIGHO2_01_FULL_63_20</name>
    <dbReference type="NCBI Taxonomy" id="1802385"/>
    <lineage>
        <taxon>Bacteria</taxon>
        <taxon>Candidatus Uhriibacteriota</taxon>
    </lineage>
</organism>
<reference evidence="3 4" key="1">
    <citation type="journal article" date="2016" name="Nat. Commun.">
        <title>Thousands of microbial genomes shed light on interconnected biogeochemical processes in an aquifer system.</title>
        <authorList>
            <person name="Anantharaman K."/>
            <person name="Brown C.T."/>
            <person name="Hug L.A."/>
            <person name="Sharon I."/>
            <person name="Castelle C.J."/>
            <person name="Probst A.J."/>
            <person name="Thomas B.C."/>
            <person name="Singh A."/>
            <person name="Wilkins M.J."/>
            <person name="Karaoz U."/>
            <person name="Brodie E.L."/>
            <person name="Williams K.H."/>
            <person name="Hubbard S.S."/>
            <person name="Banfield J.F."/>
        </authorList>
    </citation>
    <scope>NUCLEOTIDE SEQUENCE [LARGE SCALE GENOMIC DNA]</scope>
</reference>
<feature type="transmembrane region" description="Helical" evidence="1">
    <location>
        <begin position="121"/>
        <end position="139"/>
    </location>
</feature>
<keyword evidence="1" id="KW-0812">Transmembrane</keyword>
<keyword evidence="1" id="KW-1133">Transmembrane helix</keyword>
<evidence type="ECO:0000313" key="3">
    <source>
        <dbReference type="EMBL" id="OGL66745.1"/>
    </source>
</evidence>
<evidence type="ECO:0000259" key="2">
    <source>
        <dbReference type="SMART" id="SM00014"/>
    </source>
</evidence>